<reference evidence="2 3" key="1">
    <citation type="submission" date="2023-02" db="EMBL/GenBank/DDBJ databases">
        <title>LHISI_Scaffold_Assembly.</title>
        <authorList>
            <person name="Stuart O.P."/>
            <person name="Cleave R."/>
            <person name="Magrath M.J.L."/>
            <person name="Mikheyev A.S."/>
        </authorList>
    </citation>
    <scope>NUCLEOTIDE SEQUENCE [LARGE SCALE GENOMIC DNA]</scope>
    <source>
        <strain evidence="2">Daus_M_001</strain>
        <tissue evidence="2">Leg muscle</tissue>
    </source>
</reference>
<dbReference type="EMBL" id="JARBHB010000009">
    <property type="protein sequence ID" value="KAJ8875522.1"/>
    <property type="molecule type" value="Genomic_DNA"/>
</dbReference>
<protein>
    <submittedName>
        <fullName evidence="2">Uncharacterized protein</fullName>
    </submittedName>
</protein>
<comment type="caution">
    <text evidence="2">The sequence shown here is derived from an EMBL/GenBank/DDBJ whole genome shotgun (WGS) entry which is preliminary data.</text>
</comment>
<proteinExistence type="predicted"/>
<organism evidence="2 3">
    <name type="scientific">Dryococelus australis</name>
    <dbReference type="NCBI Taxonomy" id="614101"/>
    <lineage>
        <taxon>Eukaryota</taxon>
        <taxon>Metazoa</taxon>
        <taxon>Ecdysozoa</taxon>
        <taxon>Arthropoda</taxon>
        <taxon>Hexapoda</taxon>
        <taxon>Insecta</taxon>
        <taxon>Pterygota</taxon>
        <taxon>Neoptera</taxon>
        <taxon>Polyneoptera</taxon>
        <taxon>Phasmatodea</taxon>
        <taxon>Verophasmatodea</taxon>
        <taxon>Anareolatae</taxon>
        <taxon>Phasmatidae</taxon>
        <taxon>Eurycanthinae</taxon>
        <taxon>Dryococelus</taxon>
    </lineage>
</organism>
<keyword evidence="3" id="KW-1185">Reference proteome</keyword>
<accession>A0ABQ9GU10</accession>
<evidence type="ECO:0000313" key="2">
    <source>
        <dbReference type="EMBL" id="KAJ8875522.1"/>
    </source>
</evidence>
<evidence type="ECO:0000313" key="3">
    <source>
        <dbReference type="Proteomes" id="UP001159363"/>
    </source>
</evidence>
<sequence length="124" mass="14217">MKKRISSKRYPHSQRQSTPRCQWLVIIASHRWRANTYRNHHYRNLQAAERSNVPPDYTLYAINCSQLSWQSSLKCKPQLTPICSCFCKEAHDPSSDAVMDGGAKPFHLDGAEVPDLTSETQDKV</sequence>
<feature type="region of interest" description="Disordered" evidence="1">
    <location>
        <begin position="91"/>
        <end position="124"/>
    </location>
</feature>
<dbReference type="Proteomes" id="UP001159363">
    <property type="component" value="Chromosome 8"/>
</dbReference>
<evidence type="ECO:0000256" key="1">
    <source>
        <dbReference type="SAM" id="MobiDB-lite"/>
    </source>
</evidence>
<name>A0ABQ9GU10_9NEOP</name>
<gene>
    <name evidence="2" type="ORF">PR048_023417</name>
</gene>